<proteinExistence type="predicted"/>
<gene>
    <name evidence="2" type="ORF">QYF61_019038</name>
</gene>
<feature type="compositionally biased region" description="Acidic residues" evidence="1">
    <location>
        <begin position="63"/>
        <end position="73"/>
    </location>
</feature>
<dbReference type="AlphaFoldDB" id="A0AAN7ND93"/>
<comment type="caution">
    <text evidence="2">The sequence shown here is derived from an EMBL/GenBank/DDBJ whole genome shotgun (WGS) entry which is preliminary data.</text>
</comment>
<feature type="non-terminal residue" evidence="2">
    <location>
        <position position="99"/>
    </location>
</feature>
<keyword evidence="3" id="KW-1185">Reference proteome</keyword>
<dbReference type="Proteomes" id="UP001333110">
    <property type="component" value="Unassembled WGS sequence"/>
</dbReference>
<dbReference type="SUPFAM" id="SSF48452">
    <property type="entry name" value="TPR-like"/>
    <property type="match status" value="1"/>
</dbReference>
<name>A0AAN7ND93_MYCAM</name>
<reference evidence="2 3" key="1">
    <citation type="journal article" date="2023" name="J. Hered.">
        <title>Chromosome-level genome of the wood stork (Mycteria americana) provides insight into avian chromosome evolution.</title>
        <authorList>
            <person name="Flamio R. Jr."/>
            <person name="Ramstad K.M."/>
        </authorList>
    </citation>
    <scope>NUCLEOTIDE SEQUENCE [LARGE SCALE GENOMIC DNA]</scope>
    <source>
        <strain evidence="2">JAX WOST 10</strain>
    </source>
</reference>
<dbReference type="Gene3D" id="1.25.40.10">
    <property type="entry name" value="Tetratricopeptide repeat domain"/>
    <property type="match status" value="1"/>
</dbReference>
<accession>A0AAN7ND93</accession>
<dbReference type="InterPro" id="IPR011990">
    <property type="entry name" value="TPR-like_helical_dom_sf"/>
</dbReference>
<organism evidence="2 3">
    <name type="scientific">Mycteria americana</name>
    <name type="common">Wood stork</name>
    <dbReference type="NCBI Taxonomy" id="33587"/>
    <lineage>
        <taxon>Eukaryota</taxon>
        <taxon>Metazoa</taxon>
        <taxon>Chordata</taxon>
        <taxon>Craniata</taxon>
        <taxon>Vertebrata</taxon>
        <taxon>Euteleostomi</taxon>
        <taxon>Archelosauria</taxon>
        <taxon>Archosauria</taxon>
        <taxon>Dinosauria</taxon>
        <taxon>Saurischia</taxon>
        <taxon>Theropoda</taxon>
        <taxon>Coelurosauria</taxon>
        <taxon>Aves</taxon>
        <taxon>Neognathae</taxon>
        <taxon>Neoaves</taxon>
        <taxon>Aequornithes</taxon>
        <taxon>Ciconiiformes</taxon>
        <taxon>Ciconiidae</taxon>
        <taxon>Mycteria</taxon>
    </lineage>
</organism>
<evidence type="ECO:0000313" key="2">
    <source>
        <dbReference type="EMBL" id="KAK4822671.1"/>
    </source>
</evidence>
<dbReference type="EMBL" id="JAUNZN010000004">
    <property type="protein sequence ID" value="KAK4822671.1"/>
    <property type="molecule type" value="Genomic_DNA"/>
</dbReference>
<sequence length="99" mass="11027">MITNYLALFNDSETLSIQPNDALMYKFRADIRGKLGFNKEAVEDYKQAISIQEQIDSMKPAWGEEEEEEEEEALQQTYTQAAKPAGACTGEAGSSGKRT</sequence>
<protein>
    <submittedName>
        <fullName evidence="2">Uncharacterized protein</fullName>
    </submittedName>
</protein>
<evidence type="ECO:0000256" key="1">
    <source>
        <dbReference type="SAM" id="MobiDB-lite"/>
    </source>
</evidence>
<feature type="region of interest" description="Disordered" evidence="1">
    <location>
        <begin position="59"/>
        <end position="99"/>
    </location>
</feature>
<evidence type="ECO:0000313" key="3">
    <source>
        <dbReference type="Proteomes" id="UP001333110"/>
    </source>
</evidence>